<name>A0A3P3ZMR9_9ZZZZ</name>
<proteinExistence type="predicted"/>
<evidence type="ECO:0000313" key="1">
    <source>
        <dbReference type="EMBL" id="VAY87552.1"/>
    </source>
</evidence>
<organism evidence="1">
    <name type="scientific">mine drainage metagenome</name>
    <dbReference type="NCBI Taxonomy" id="410659"/>
    <lineage>
        <taxon>unclassified sequences</taxon>
        <taxon>metagenomes</taxon>
        <taxon>ecological metagenomes</taxon>
    </lineage>
</organism>
<reference evidence="1" key="1">
    <citation type="submission" date="2018-10" db="EMBL/GenBank/DDBJ databases">
        <authorList>
            <person name="Plewniak F."/>
        </authorList>
    </citation>
    <scope>NUCLEOTIDE SEQUENCE</scope>
</reference>
<accession>A0A3P3ZMR9</accession>
<dbReference type="EMBL" id="UOYP01000125">
    <property type="protein sequence ID" value="VAY87552.1"/>
    <property type="molecule type" value="Genomic_DNA"/>
</dbReference>
<sequence length="59" mass="6441">MKPVILRINCFWEAARELGWGWKVRRDGTVFLGGSFSFGLPWVGVGSGRRGGIGGPDFS</sequence>
<protein>
    <submittedName>
        <fullName evidence="1">Uncharacterized protein</fullName>
    </submittedName>
</protein>
<dbReference type="AlphaFoldDB" id="A0A3P3ZMR9"/>
<gene>
    <name evidence="1" type="ORF">CARN8_2100002</name>
</gene>